<sequence length="459" mass="49711">MSTALTTTGSYDLTTTAMTPLADETGTDNPTRDIRIGVIIAVAFFVIFLGWAAFARLDAAAMAQGRLTVSGQRQTVQHREGGVISEILIKEGSRVQKGQVLIRLAGADVRAQERALSAQAIGLLAQRARLYAEQSGRPTITPPPEFAQLRPEDKASAAEALQIQAGQMRTRRAVLFAQRGALGERVGQAGNQGQGYTRQLAAINEQLRLIDEELNGMQSAAAKGFVSMNRIRALERSKADLEGQRGQYTATIAQTHGQASESKLQSLEAQSNYMERVASELREVEASLSDVLPKLNAAQDMLARTEIRAPVEGTVVGLSVFTPGGVIEPGQKLMDIVPDRVPLTIEAKLSVADGDDVRVGKEAFVRFETLHERSLPALKGKVTRVSADAFTDEKTGASYYTAEIDVPLSELKKVEEVRGADVLRAGLPVSVQIPLRKRTALQYAFEPLSGALRRSFHEH</sequence>
<evidence type="ECO:0000313" key="13">
    <source>
        <dbReference type="Proteomes" id="UP001165342"/>
    </source>
</evidence>
<evidence type="ECO:0000259" key="11">
    <source>
        <dbReference type="Pfam" id="PF26002"/>
    </source>
</evidence>
<evidence type="ECO:0000256" key="8">
    <source>
        <dbReference type="ARBA" id="ARBA00023136"/>
    </source>
</evidence>
<evidence type="ECO:0000313" key="12">
    <source>
        <dbReference type="EMBL" id="MCL6730489.1"/>
    </source>
</evidence>
<feature type="transmembrane region" description="Helical" evidence="9">
    <location>
        <begin position="34"/>
        <end position="54"/>
    </location>
</feature>
<dbReference type="PANTHER" id="PTHR30386:SF17">
    <property type="entry name" value="ALKALINE PROTEASE SECRETION PROTEIN APRE"/>
    <property type="match status" value="1"/>
</dbReference>
<dbReference type="PRINTS" id="PR01490">
    <property type="entry name" value="RTXTOXIND"/>
</dbReference>
<comment type="caution">
    <text evidence="12">The sequence shown here is derived from an EMBL/GenBank/DDBJ whole genome shotgun (WGS) entry which is preliminary data.</text>
</comment>
<organism evidence="12 13">
    <name type="scientific">Sphingomonas hankyongi</name>
    <dbReference type="NCBI Taxonomy" id="2908209"/>
    <lineage>
        <taxon>Bacteria</taxon>
        <taxon>Pseudomonadati</taxon>
        <taxon>Pseudomonadota</taxon>
        <taxon>Alphaproteobacteria</taxon>
        <taxon>Sphingomonadales</taxon>
        <taxon>Sphingomonadaceae</taxon>
        <taxon>Sphingomonas</taxon>
    </lineage>
</organism>
<dbReference type="InterPro" id="IPR010129">
    <property type="entry name" value="T1SS_HlyD"/>
</dbReference>
<dbReference type="NCBIfam" id="TIGR01843">
    <property type="entry name" value="type_I_hlyD"/>
    <property type="match status" value="1"/>
</dbReference>
<evidence type="ECO:0000256" key="7">
    <source>
        <dbReference type="ARBA" id="ARBA00022989"/>
    </source>
</evidence>
<evidence type="ECO:0000256" key="2">
    <source>
        <dbReference type="ARBA" id="ARBA00009477"/>
    </source>
</evidence>
<dbReference type="InterPro" id="IPR058982">
    <property type="entry name" value="Beta-barrel_AprE"/>
</dbReference>
<dbReference type="PANTHER" id="PTHR30386">
    <property type="entry name" value="MEMBRANE FUSION SUBUNIT OF EMRAB-TOLC MULTIDRUG EFFLUX PUMP"/>
    <property type="match status" value="1"/>
</dbReference>
<keyword evidence="4 9" id="KW-1003">Cell membrane</keyword>
<dbReference type="Proteomes" id="UP001165342">
    <property type="component" value="Unassembled WGS sequence"/>
</dbReference>
<dbReference type="Gene3D" id="2.40.30.170">
    <property type="match status" value="1"/>
</dbReference>
<dbReference type="Gene3D" id="2.40.50.100">
    <property type="match status" value="1"/>
</dbReference>
<feature type="domain" description="AprE-like beta-barrel" evidence="11">
    <location>
        <begin position="343"/>
        <end position="434"/>
    </location>
</feature>
<dbReference type="InterPro" id="IPR058781">
    <property type="entry name" value="HH_AprE-like"/>
</dbReference>
<comment type="similarity">
    <text evidence="2 9">Belongs to the membrane fusion protein (MFP) (TC 8.A.1) family.</text>
</comment>
<dbReference type="EMBL" id="JAMGBE010000003">
    <property type="protein sequence ID" value="MCL6730489.1"/>
    <property type="molecule type" value="Genomic_DNA"/>
</dbReference>
<proteinExistence type="inferred from homology"/>
<gene>
    <name evidence="12" type="ORF">LZ538_10560</name>
</gene>
<evidence type="ECO:0000256" key="4">
    <source>
        <dbReference type="ARBA" id="ARBA00022475"/>
    </source>
</evidence>
<dbReference type="Pfam" id="PF25994">
    <property type="entry name" value="HH_AprE"/>
    <property type="match status" value="1"/>
</dbReference>
<reference evidence="12" key="1">
    <citation type="submission" date="2022-05" db="EMBL/GenBank/DDBJ databases">
        <authorList>
            <person name="Jo J.-H."/>
            <person name="Im W.-T."/>
        </authorList>
    </citation>
    <scope>NUCLEOTIDE SEQUENCE</scope>
    <source>
        <strain evidence="12">SE220</strain>
    </source>
</reference>
<keyword evidence="3 9" id="KW-0813">Transport</keyword>
<dbReference type="Pfam" id="PF26002">
    <property type="entry name" value="Beta-barrel_AprE"/>
    <property type="match status" value="1"/>
</dbReference>
<evidence type="ECO:0000256" key="5">
    <source>
        <dbReference type="ARBA" id="ARBA00022519"/>
    </source>
</evidence>
<feature type="domain" description="AprE-like long alpha-helical hairpin" evidence="10">
    <location>
        <begin position="109"/>
        <end position="300"/>
    </location>
</feature>
<name>A0ABT0S4C6_9SPHN</name>
<evidence type="ECO:0000256" key="6">
    <source>
        <dbReference type="ARBA" id="ARBA00022692"/>
    </source>
</evidence>
<evidence type="ECO:0000256" key="9">
    <source>
        <dbReference type="RuleBase" id="RU365093"/>
    </source>
</evidence>
<keyword evidence="5 9" id="KW-0997">Cell inner membrane</keyword>
<evidence type="ECO:0000256" key="3">
    <source>
        <dbReference type="ARBA" id="ARBA00022448"/>
    </source>
</evidence>
<dbReference type="RefSeq" id="WP_249831972.1">
    <property type="nucleotide sequence ID" value="NZ_JAMGBE010000003.1"/>
</dbReference>
<keyword evidence="6 9" id="KW-0812">Transmembrane</keyword>
<evidence type="ECO:0000256" key="1">
    <source>
        <dbReference type="ARBA" id="ARBA00004377"/>
    </source>
</evidence>
<dbReference type="InterPro" id="IPR050739">
    <property type="entry name" value="MFP"/>
</dbReference>
<protein>
    <recommendedName>
        <fullName evidence="9">Membrane fusion protein (MFP) family protein</fullName>
    </recommendedName>
</protein>
<keyword evidence="8 9" id="KW-0472">Membrane</keyword>
<keyword evidence="13" id="KW-1185">Reference proteome</keyword>
<accession>A0ABT0S4C6</accession>
<evidence type="ECO:0000259" key="10">
    <source>
        <dbReference type="Pfam" id="PF25994"/>
    </source>
</evidence>
<keyword evidence="7 9" id="KW-1133">Transmembrane helix</keyword>
<comment type="subcellular location">
    <subcellularLocation>
        <location evidence="1 9">Cell inner membrane</location>
        <topology evidence="1 9">Single-pass membrane protein</topology>
    </subcellularLocation>
</comment>